<dbReference type="GO" id="GO:0003964">
    <property type="term" value="F:RNA-directed DNA polymerase activity"/>
    <property type="evidence" value="ECO:0007669"/>
    <property type="project" value="UniProtKB-KW"/>
</dbReference>
<evidence type="ECO:0000256" key="4">
    <source>
        <dbReference type="ARBA" id="ARBA00023125"/>
    </source>
</evidence>
<evidence type="ECO:0000313" key="8">
    <source>
        <dbReference type="Proteomes" id="UP001152795"/>
    </source>
</evidence>
<dbReference type="AlphaFoldDB" id="A0A6S7J670"/>
<dbReference type="Pfam" id="PF12017">
    <property type="entry name" value="Tnp_P_element"/>
    <property type="match status" value="1"/>
</dbReference>
<dbReference type="Pfam" id="PF21787">
    <property type="entry name" value="TNP-like_RNaseH_N"/>
    <property type="match status" value="1"/>
</dbReference>
<feature type="compositionally biased region" description="Polar residues" evidence="6">
    <location>
        <begin position="168"/>
        <end position="189"/>
    </location>
</feature>
<dbReference type="InterPro" id="IPR048366">
    <property type="entry name" value="TNP-like_GBD"/>
</dbReference>
<keyword evidence="7" id="KW-0808">Transferase</keyword>
<evidence type="ECO:0000256" key="6">
    <source>
        <dbReference type="SAM" id="MobiDB-lite"/>
    </source>
</evidence>
<dbReference type="InterPro" id="IPR006612">
    <property type="entry name" value="THAP_Znf"/>
</dbReference>
<dbReference type="Gene3D" id="3.60.10.10">
    <property type="entry name" value="Endonuclease/exonuclease/phosphatase"/>
    <property type="match status" value="1"/>
</dbReference>
<dbReference type="GO" id="GO:0008270">
    <property type="term" value="F:zinc ion binding"/>
    <property type="evidence" value="ECO:0007669"/>
    <property type="project" value="UniProtKB-KW"/>
</dbReference>
<dbReference type="SMART" id="SM00980">
    <property type="entry name" value="THAP"/>
    <property type="match status" value="1"/>
</dbReference>
<dbReference type="PROSITE" id="PS50950">
    <property type="entry name" value="ZF_THAP"/>
    <property type="match status" value="1"/>
</dbReference>
<keyword evidence="3" id="KW-0862">Zinc</keyword>
<keyword evidence="2" id="KW-0863">Zinc-finger</keyword>
<comment type="caution">
    <text evidence="7">The sequence shown here is derived from an EMBL/GenBank/DDBJ whole genome shotgun (WGS) entry which is preliminary data.</text>
</comment>
<keyword evidence="7" id="KW-0695">RNA-directed DNA polymerase</keyword>
<keyword evidence="4" id="KW-0238">DNA-binding</keyword>
<keyword evidence="1" id="KW-0479">Metal-binding</keyword>
<evidence type="ECO:0000256" key="5">
    <source>
        <dbReference type="SAM" id="Coils"/>
    </source>
</evidence>
<evidence type="ECO:0000256" key="2">
    <source>
        <dbReference type="ARBA" id="ARBA00022771"/>
    </source>
</evidence>
<dbReference type="PANTHER" id="PTHR47510">
    <property type="entry name" value="REVERSE TRANSCRIPTASE DOMAIN-CONTAINING PROTEIN"/>
    <property type="match status" value="1"/>
</dbReference>
<dbReference type="InterPro" id="IPR021896">
    <property type="entry name" value="THAP9-like_HTH"/>
</dbReference>
<dbReference type="EMBL" id="CACRXK020013624">
    <property type="protein sequence ID" value="CAB4025474.1"/>
    <property type="molecule type" value="Genomic_DNA"/>
</dbReference>
<gene>
    <name evidence="7" type="ORF">PACLA_8A013033</name>
</gene>
<dbReference type="Pfam" id="PF05485">
    <property type="entry name" value="THAP"/>
    <property type="match status" value="1"/>
</dbReference>
<organism evidence="7 8">
    <name type="scientific">Paramuricea clavata</name>
    <name type="common">Red gorgonian</name>
    <name type="synonym">Violescent sea-whip</name>
    <dbReference type="NCBI Taxonomy" id="317549"/>
    <lineage>
        <taxon>Eukaryota</taxon>
        <taxon>Metazoa</taxon>
        <taxon>Cnidaria</taxon>
        <taxon>Anthozoa</taxon>
        <taxon>Octocorallia</taxon>
        <taxon>Malacalcyonacea</taxon>
        <taxon>Plexauridae</taxon>
        <taxon>Paramuricea</taxon>
    </lineage>
</organism>
<evidence type="ECO:0000256" key="3">
    <source>
        <dbReference type="ARBA" id="ARBA00022833"/>
    </source>
</evidence>
<dbReference type="Proteomes" id="UP001152795">
    <property type="component" value="Unassembled WGS sequence"/>
</dbReference>
<dbReference type="SUPFAM" id="SSF56219">
    <property type="entry name" value="DNase I-like"/>
    <property type="match status" value="1"/>
</dbReference>
<dbReference type="OrthoDB" id="445826at2759"/>
<keyword evidence="8" id="KW-1185">Reference proteome</keyword>
<protein>
    <submittedName>
        <fullName evidence="7">RNA-directed DNA polymerase from mobile element jockey</fullName>
    </submittedName>
</protein>
<evidence type="ECO:0000313" key="7">
    <source>
        <dbReference type="EMBL" id="CAB4025474.1"/>
    </source>
</evidence>
<accession>A0A6S7J670</accession>
<dbReference type="SUPFAM" id="SSF57716">
    <property type="entry name" value="Glucocorticoid receptor-like (DNA-binding domain)"/>
    <property type="match status" value="1"/>
</dbReference>
<proteinExistence type="predicted"/>
<keyword evidence="7" id="KW-0548">Nucleotidyltransferase</keyword>
<dbReference type="SMART" id="SM00692">
    <property type="entry name" value="DM3"/>
    <property type="match status" value="1"/>
</dbReference>
<feature type="coiled-coil region" evidence="5">
    <location>
        <begin position="202"/>
        <end position="229"/>
    </location>
</feature>
<sequence length="1185" mass="135237">MTKKGKITGSHWCSAVNCSKNKLQDKSLSFFRFPLDAERSKRWVVNSCRQDLEKKDPKYLYNNCRICSNHFEDSMFRGNLKNRLKENAVPTIFAVPNPPKSIGSKRRLLVNTASTHGKRRKTDTAKKLLKRSTTDELGESTSLLVTEDSYEAMETNEGLQNDEEPHNQPGSSESEIQQSQACQTSSYLTHGTPRKKKMQRKLAIQHKQLVRLKHALKKKEEKCNEKKALSTLRKLLPKQIVDFVEMQLKLHKKRGKGRRYSPELKSFSLSLYHVSGRAYRLLSKFFYLPSKRSLRRWVSRLPGTPGITEAAMNVIETKVKVMNSISKICSVCIDEMSLKTNLIYDISADEVLGFVDLGAGKKCELIATSALVVMACGMADKWKQPLGYFLVHESCKSIDVKRILFDAIDKLDSIGLKVVCVISDLGSNFQKLVRELGVTPTQPWFLTESGKKIIFLYDPPHLIKAVRNNLMKYDFHFGGKVASWQDVKSLYDRDSSLSIRCCPKLTDKHINPNGFTKMKVKLATQVLSHTVATAISTYAYHSQTGPFGGLLAPASNFEDYIVTLEDMFVESLPSVVFKVGVAFHSNEIYYALKFRNRQLLSPGESKKCKKYFKNDSFSLEAGQSSSTESDTLDLNKHLINHMSSLTTRPKHLKLMHLNTQSMVSTFDELVLTMKQYPFDVICMSETWLKDNPLLLQHVNIPGYTSEFRNRDSIKGGGVGAYINESLKYRRRSDIEKKEPSLEHLWLEFPGRNKHSKLLVGTIYRSEKMLKCTEWLERFENLLGYLTASWDGLILHVQKPTRTTYKSSTLIDHIISNSPTRISHTDVLPCPLVSDHDAVYACINIKVTRFETRYKYIRCEKNFNDLNFVEDFKTLPLSVIYGVADPDEKLDILNSLITECIERHAPLRRTKITRPPAPWLKDPTIQDLQEQRNVLQASARRSKDAQAWELFRSARNRLKALIKTAKKKFMQKMLSSKKPKEVWKVIHRILHPEPRRITIHPDKLNSHFTSTAERTIGTDVNDNNSYDTIRNMIDSLPPDYDNGFHINPVTLSEVVNEIRCLRGDCSTGPDHIPAKMIKIVAEYLGSPLTDIINTCIANRSFPSAWKIARICAIPKVKQITSENDLRPISILPVLSKVYERLIFHQLSKFIDDNKLLSSTISAYRKGQSTTTVMQAIRDDITKAMSR</sequence>
<evidence type="ECO:0000256" key="1">
    <source>
        <dbReference type="ARBA" id="ARBA00022723"/>
    </source>
</evidence>
<dbReference type="GO" id="GO:0003677">
    <property type="term" value="F:DNA binding"/>
    <property type="evidence" value="ECO:0007669"/>
    <property type="project" value="UniProtKB-UniRule"/>
</dbReference>
<dbReference type="InterPro" id="IPR036691">
    <property type="entry name" value="Endo/exonu/phosph_ase_sf"/>
</dbReference>
<name>A0A6S7J670_PARCT</name>
<dbReference type="InterPro" id="IPR048365">
    <property type="entry name" value="TNP-like_RNaseH_N"/>
</dbReference>
<feature type="region of interest" description="Disordered" evidence="6">
    <location>
        <begin position="112"/>
        <end position="134"/>
    </location>
</feature>
<reference evidence="7" key="1">
    <citation type="submission" date="2020-04" db="EMBL/GenBank/DDBJ databases">
        <authorList>
            <person name="Alioto T."/>
            <person name="Alioto T."/>
            <person name="Gomez Garrido J."/>
        </authorList>
    </citation>
    <scope>NUCLEOTIDE SEQUENCE</scope>
    <source>
        <strain evidence="7">A484AB</strain>
    </source>
</reference>
<dbReference type="Pfam" id="PF21788">
    <property type="entry name" value="TNP-like_GBD"/>
    <property type="match status" value="1"/>
</dbReference>
<feature type="region of interest" description="Disordered" evidence="6">
    <location>
        <begin position="154"/>
        <end position="198"/>
    </location>
</feature>
<dbReference type="PANTHER" id="PTHR47510:SF3">
    <property type="entry name" value="ENDO_EXONUCLEASE_PHOSPHATASE DOMAIN-CONTAINING PROTEIN"/>
    <property type="match status" value="1"/>
</dbReference>
<keyword evidence="5" id="KW-0175">Coiled coil</keyword>